<dbReference type="AlphaFoldDB" id="Q6ZNX7"/>
<accession>Q6ZNX7</accession>
<organism evidence="1">
    <name type="scientific">Homo sapiens</name>
    <name type="common">Human</name>
    <dbReference type="NCBI Taxonomy" id="9606"/>
    <lineage>
        <taxon>Eukaryota</taxon>
        <taxon>Metazoa</taxon>
        <taxon>Chordata</taxon>
        <taxon>Craniata</taxon>
        <taxon>Vertebrata</taxon>
        <taxon>Euteleostomi</taxon>
        <taxon>Mammalia</taxon>
        <taxon>Eutheria</taxon>
        <taxon>Euarchontoglires</taxon>
        <taxon>Primates</taxon>
        <taxon>Haplorrhini</taxon>
        <taxon>Catarrhini</taxon>
        <taxon>Hominidae</taxon>
        <taxon>Homo</taxon>
    </lineage>
</organism>
<protein>
    <submittedName>
        <fullName evidence="1">cDNA FLJ26926 fis, clone RCT05265</fullName>
    </submittedName>
</protein>
<reference evidence="1" key="1">
    <citation type="submission" date="2003-07" db="EMBL/GenBank/DDBJ databases">
        <title>NEDO human cDNA sequencing project.</title>
        <authorList>
            <person name="Ninomiya K."/>
            <person name="Wagatsuma M."/>
            <person name="Kanda K."/>
            <person name="Kondo H."/>
            <person name="Yokoi T."/>
            <person name="Kodaira H."/>
            <person name="Furuya T."/>
            <person name="Takahashi M."/>
            <person name="Kikkawa E."/>
            <person name="Omura Y."/>
            <person name="Abe K."/>
            <person name="Kamihara K."/>
            <person name="Katsuta N."/>
            <person name="Sato K."/>
            <person name="Tanikawa M."/>
            <person name="Yamazaki M."/>
            <person name="Suzuki Y."/>
            <person name="Hata H."/>
            <person name="Nakagawa K."/>
            <person name="Mizuno S."/>
            <person name="Morinaga M."/>
            <person name="Kawamura M."/>
            <person name="Sugiyama T."/>
            <person name="Irie R."/>
            <person name="Otsuki T."/>
            <person name="Sato H."/>
            <person name="Nishikawa T."/>
            <person name="Sugiyama A."/>
            <person name="Kawakami B."/>
            <person name="Nagai K."/>
            <person name="Isogai T."/>
            <person name="Sugano S."/>
        </authorList>
    </citation>
    <scope>NUCLEOTIDE SEQUENCE</scope>
    <source>
        <tissue evidence="1">Rectum</tissue>
    </source>
</reference>
<sequence>MVVPAKALWAVSVGSMPVCICQPHGSMYSHSLWQGTGKCRSASLSVGICNSGDIGMGVTQGTGRCGVGILHANVPAGGSGSAGQRAGLLVSVRRFTVMVDMGRGASGKESGDLFVHERAGDNDGAVWGLGQLVSLCAFRLAIATWGGVAGCAHADSGGTVGACVPCTGSEWEVRFAQVHMYQQSDMGVAMGEGESVGGRWA</sequence>
<evidence type="ECO:0000313" key="1">
    <source>
        <dbReference type="EMBL" id="BAC85351.1"/>
    </source>
</evidence>
<name>Q6ZNX7_HUMAN</name>
<dbReference type="EMBL" id="AK130436">
    <property type="protein sequence ID" value="BAC85351.1"/>
    <property type="molecule type" value="mRNA"/>
</dbReference>
<proteinExistence type="evidence at transcript level"/>